<feature type="transmembrane region" description="Helical" evidence="8">
    <location>
        <begin position="164"/>
        <end position="180"/>
    </location>
</feature>
<comment type="caution">
    <text evidence="9">The sequence shown here is derived from an EMBL/GenBank/DDBJ whole genome shotgun (WGS) entry which is preliminary data.</text>
</comment>
<keyword evidence="10" id="KW-1185">Reference proteome</keyword>
<keyword evidence="5 8" id="KW-0472">Membrane</keyword>
<dbReference type="OrthoDB" id="2015098at2759"/>
<evidence type="ECO:0000256" key="3">
    <source>
        <dbReference type="ARBA" id="ARBA00022692"/>
    </source>
</evidence>
<feature type="compositionally biased region" description="Low complexity" evidence="7">
    <location>
        <begin position="10"/>
        <end position="24"/>
    </location>
</feature>
<organism evidence="9 10">
    <name type="scientific">Porphyridium purpureum</name>
    <name type="common">Red alga</name>
    <name type="synonym">Porphyridium cruentum</name>
    <dbReference type="NCBI Taxonomy" id="35688"/>
    <lineage>
        <taxon>Eukaryota</taxon>
        <taxon>Rhodophyta</taxon>
        <taxon>Bangiophyceae</taxon>
        <taxon>Porphyridiales</taxon>
        <taxon>Porphyridiaceae</taxon>
        <taxon>Porphyridium</taxon>
    </lineage>
</organism>
<evidence type="ECO:0000256" key="2">
    <source>
        <dbReference type="ARBA" id="ARBA00009700"/>
    </source>
</evidence>
<evidence type="ECO:0000256" key="6">
    <source>
        <dbReference type="SAM" id="Coils"/>
    </source>
</evidence>
<feature type="transmembrane region" description="Helical" evidence="8">
    <location>
        <begin position="308"/>
        <end position="333"/>
    </location>
</feature>
<dbReference type="GO" id="GO:0016020">
    <property type="term" value="C:membrane"/>
    <property type="evidence" value="ECO:0007669"/>
    <property type="project" value="UniProtKB-SubCell"/>
</dbReference>
<protein>
    <submittedName>
        <fullName evidence="9">Transmembrane protein</fullName>
    </submittedName>
</protein>
<name>A0A5J4YJ24_PORPP</name>
<accession>A0A5J4YJ24</accession>
<reference evidence="10" key="1">
    <citation type="journal article" date="2019" name="Nat. Commun.">
        <title>Expansion of phycobilisome linker gene families in mesophilic red algae.</title>
        <authorList>
            <person name="Lee J."/>
            <person name="Kim D."/>
            <person name="Bhattacharya D."/>
            <person name="Yoon H.S."/>
        </authorList>
    </citation>
    <scope>NUCLEOTIDE SEQUENCE [LARGE SCALE GENOMIC DNA]</scope>
    <source>
        <strain evidence="10">CCMP 1328</strain>
    </source>
</reference>
<dbReference type="EMBL" id="VRMN01000013">
    <property type="protein sequence ID" value="KAA8491451.1"/>
    <property type="molecule type" value="Genomic_DNA"/>
</dbReference>
<keyword evidence="3 8" id="KW-0812">Transmembrane</keyword>
<evidence type="ECO:0000256" key="8">
    <source>
        <dbReference type="SAM" id="Phobius"/>
    </source>
</evidence>
<evidence type="ECO:0000256" key="5">
    <source>
        <dbReference type="ARBA" id="ARBA00023136"/>
    </source>
</evidence>
<dbReference type="Proteomes" id="UP000324585">
    <property type="component" value="Unassembled WGS sequence"/>
</dbReference>
<proteinExistence type="inferred from homology"/>
<dbReference type="InterPro" id="IPR012926">
    <property type="entry name" value="TMEM120A/B"/>
</dbReference>
<feature type="transmembrane region" description="Helical" evidence="8">
    <location>
        <begin position="138"/>
        <end position="158"/>
    </location>
</feature>
<dbReference type="AlphaFoldDB" id="A0A5J4YJ24"/>
<dbReference type="Pfam" id="PF07851">
    <property type="entry name" value="TMEM120A-B"/>
    <property type="match status" value="1"/>
</dbReference>
<keyword evidence="4 8" id="KW-1133">Transmembrane helix</keyword>
<feature type="transmembrane region" description="Helical" evidence="8">
    <location>
        <begin position="278"/>
        <end position="302"/>
    </location>
</feature>
<dbReference type="OMA" id="WPNTGPW"/>
<keyword evidence="6" id="KW-0175">Coiled coil</keyword>
<dbReference type="PANTHER" id="PTHR21433">
    <property type="entry name" value="TRANSMEMBRANE PROTEIN INDUCED BY TUMOR NECROSIS FACTOR ALPHA"/>
    <property type="match status" value="1"/>
</dbReference>
<evidence type="ECO:0000256" key="1">
    <source>
        <dbReference type="ARBA" id="ARBA00004141"/>
    </source>
</evidence>
<evidence type="ECO:0000313" key="10">
    <source>
        <dbReference type="Proteomes" id="UP000324585"/>
    </source>
</evidence>
<feature type="region of interest" description="Disordered" evidence="7">
    <location>
        <begin position="1"/>
        <end position="31"/>
    </location>
</feature>
<sequence>MVVESRSDAAPEAASPAGAHDAAGPRLPSHAVSELDASHAQLEELSQRLKNALYQAHKLQDEFEGSFAKHKKAVKAAHKEYKLSSRSQEMCKYDELLTDLDTLMPTDGGTFVRAYLGNLNLRFMRHKERMRFKQGYELFKQHMAPLIIAFCVACLYFHNNRWLHMLFQLFLAYYYVNLSLRENILRHNGSNIKEWWIVHHYVSMIDAVVLVTWPNSPSYAQFATKLHLFGLYMGVVQIFQTRYQLARLYTLRSLGKASEMDVSNSDSTQVHYTRSMAILVPIILVGQMFQLYIAVTLFILYARYRGEYQILMCGFCFSVMFLGNFSSTVLTMLEKMGVVGKSSKHTPSLSSKTK</sequence>
<feature type="coiled-coil region" evidence="6">
    <location>
        <begin position="32"/>
        <end position="62"/>
    </location>
</feature>
<comment type="subcellular location">
    <subcellularLocation>
        <location evidence="1">Membrane</location>
        <topology evidence="1">Multi-pass membrane protein</topology>
    </subcellularLocation>
</comment>
<evidence type="ECO:0000256" key="7">
    <source>
        <dbReference type="SAM" id="MobiDB-lite"/>
    </source>
</evidence>
<evidence type="ECO:0000256" key="4">
    <source>
        <dbReference type="ARBA" id="ARBA00022989"/>
    </source>
</evidence>
<comment type="similarity">
    <text evidence="2">Belongs to the TMEM120 family.</text>
</comment>
<dbReference type="PANTHER" id="PTHR21433:SF0">
    <property type="entry name" value="TRANSMEMBRANE PROTEIN 120 HOMOLOG"/>
    <property type="match status" value="1"/>
</dbReference>
<gene>
    <name evidence="9" type="ORF">FVE85_2466</name>
</gene>
<evidence type="ECO:0000313" key="9">
    <source>
        <dbReference type="EMBL" id="KAA8491451.1"/>
    </source>
</evidence>
<feature type="transmembrane region" description="Helical" evidence="8">
    <location>
        <begin position="192"/>
        <end position="213"/>
    </location>
</feature>